<evidence type="ECO:0000259" key="1">
    <source>
        <dbReference type="PROSITE" id="PS51819"/>
    </source>
</evidence>
<dbReference type="InterPro" id="IPR041581">
    <property type="entry name" value="Glyoxalase_6"/>
</dbReference>
<organism evidence="2 3">
    <name type="scientific">Ectopseudomonas mendocina</name>
    <name type="common">Pseudomonas mendocina</name>
    <dbReference type="NCBI Taxonomy" id="300"/>
    <lineage>
        <taxon>Bacteria</taxon>
        <taxon>Pseudomonadati</taxon>
        <taxon>Pseudomonadota</taxon>
        <taxon>Gammaproteobacteria</taxon>
        <taxon>Pseudomonadales</taxon>
        <taxon>Pseudomonadaceae</taxon>
        <taxon>Ectopseudomonas</taxon>
    </lineage>
</organism>
<dbReference type="PROSITE" id="PS51819">
    <property type="entry name" value="VOC"/>
    <property type="match status" value="1"/>
</dbReference>
<dbReference type="Gene3D" id="3.10.180.10">
    <property type="entry name" value="2,3-Dihydroxybiphenyl 1,2-Dioxygenase, domain 1"/>
    <property type="match status" value="1"/>
</dbReference>
<dbReference type="Pfam" id="PF18029">
    <property type="entry name" value="Glyoxalase_6"/>
    <property type="match status" value="1"/>
</dbReference>
<feature type="domain" description="VOC" evidence="1">
    <location>
        <begin position="1"/>
        <end position="125"/>
    </location>
</feature>
<sequence>MQLLLNLDVPDLPAAVAFYRQAFGLTVGRELFDGTVVEMLGAGVPLYLLHKAAATGPCPRKGAQRDYSRHWMPLHLDLVVADLDSALARALGAGAQREGEIHEYDWGRLVTLSDPFGHGLCLVQWRGEGYDLVTAHAGAIDAQN</sequence>
<dbReference type="InterPro" id="IPR037523">
    <property type="entry name" value="VOC_core"/>
</dbReference>
<protein>
    <submittedName>
        <fullName evidence="2">Glyoxalase/bleomycin resistance protein/dioxygenase</fullName>
    </submittedName>
</protein>
<dbReference type="AlphaFoldDB" id="A0A379IZP8"/>
<keyword evidence="2" id="KW-0560">Oxidoreductase</keyword>
<dbReference type="InterPro" id="IPR029068">
    <property type="entry name" value="Glyas_Bleomycin-R_OHBP_Dase"/>
</dbReference>
<gene>
    <name evidence="2" type="ORF">NCTC10899_04140</name>
</gene>
<dbReference type="Proteomes" id="UP000254260">
    <property type="component" value="Unassembled WGS sequence"/>
</dbReference>
<name>A0A379IZP8_ECTME</name>
<evidence type="ECO:0000313" key="2">
    <source>
        <dbReference type="EMBL" id="SUD41273.1"/>
    </source>
</evidence>
<accession>A0A379IZP8</accession>
<dbReference type="OrthoDB" id="5522469at2"/>
<dbReference type="CDD" id="cd06587">
    <property type="entry name" value="VOC"/>
    <property type="match status" value="1"/>
</dbReference>
<dbReference type="EMBL" id="UGUU01000001">
    <property type="protein sequence ID" value="SUD41273.1"/>
    <property type="molecule type" value="Genomic_DNA"/>
</dbReference>
<reference evidence="2 3" key="1">
    <citation type="submission" date="2018-06" db="EMBL/GenBank/DDBJ databases">
        <authorList>
            <consortium name="Pathogen Informatics"/>
            <person name="Doyle S."/>
        </authorList>
    </citation>
    <scope>NUCLEOTIDE SEQUENCE [LARGE SCALE GENOMIC DNA]</scope>
    <source>
        <strain evidence="2 3">NCTC10899</strain>
    </source>
</reference>
<keyword evidence="2" id="KW-0223">Dioxygenase</keyword>
<proteinExistence type="predicted"/>
<dbReference type="RefSeq" id="WP_115292129.1">
    <property type="nucleotide sequence ID" value="NZ_CAXYQS010000009.1"/>
</dbReference>
<evidence type="ECO:0000313" key="3">
    <source>
        <dbReference type="Proteomes" id="UP000254260"/>
    </source>
</evidence>
<dbReference type="SUPFAM" id="SSF54593">
    <property type="entry name" value="Glyoxalase/Bleomycin resistance protein/Dihydroxybiphenyl dioxygenase"/>
    <property type="match status" value="1"/>
</dbReference>
<dbReference type="GO" id="GO:0051213">
    <property type="term" value="F:dioxygenase activity"/>
    <property type="evidence" value="ECO:0007669"/>
    <property type="project" value="UniProtKB-KW"/>
</dbReference>